<evidence type="ECO:0000313" key="1">
    <source>
        <dbReference type="EMBL" id="RHZ45729.1"/>
    </source>
</evidence>
<dbReference type="STRING" id="1348612.A0A397G6S5"/>
<protein>
    <submittedName>
        <fullName evidence="1">Uncharacterized protein</fullName>
    </submittedName>
</protein>
<keyword evidence="2" id="KW-1185">Reference proteome</keyword>
<organism evidence="1 2">
    <name type="scientific">Diversispora epigaea</name>
    <dbReference type="NCBI Taxonomy" id="1348612"/>
    <lineage>
        <taxon>Eukaryota</taxon>
        <taxon>Fungi</taxon>
        <taxon>Fungi incertae sedis</taxon>
        <taxon>Mucoromycota</taxon>
        <taxon>Glomeromycotina</taxon>
        <taxon>Glomeromycetes</taxon>
        <taxon>Diversisporales</taxon>
        <taxon>Diversisporaceae</taxon>
        <taxon>Diversispora</taxon>
    </lineage>
</organism>
<proteinExistence type="predicted"/>
<dbReference type="EMBL" id="PQFF01000540">
    <property type="protein sequence ID" value="RHZ45729.1"/>
    <property type="molecule type" value="Genomic_DNA"/>
</dbReference>
<name>A0A397G6S5_9GLOM</name>
<gene>
    <name evidence="1" type="ORF">Glove_658g27</name>
</gene>
<sequence length="316" mass="36523">MADSNSNNNNNYNEREDHILISSQANANTPDGTEVFQNFTITSLIWAKVVANNLEVSIDLNDCRAGPMLSNKWPFLHKLGIGYFLDSVEIEITPIRHESMPNKILYVIEGRPKPQNLNRDINMSVVHENKRGMEASNGGFVINYGKRNEQSSTSTTAEWELLVDGCGITGLGWRYQYSANSPFKNLDDRRRFAPGEHSCKWRTFEAMSGFRITITQVLRCEITDCWYNPIKRSKSRLKKLCPKMVHILEISFNSLENFNENFANLKNSEKLHGDFLNVTFSKNVSPQIEKSKNENIEIKRFFKKFEDKQRKQRQNK</sequence>
<dbReference type="AlphaFoldDB" id="A0A397G6S5"/>
<comment type="caution">
    <text evidence="1">The sequence shown here is derived from an EMBL/GenBank/DDBJ whole genome shotgun (WGS) entry which is preliminary data.</text>
</comment>
<evidence type="ECO:0000313" key="2">
    <source>
        <dbReference type="Proteomes" id="UP000266861"/>
    </source>
</evidence>
<dbReference type="Proteomes" id="UP000266861">
    <property type="component" value="Unassembled WGS sequence"/>
</dbReference>
<accession>A0A397G6S5</accession>
<dbReference type="OrthoDB" id="2449647at2759"/>
<reference evidence="1 2" key="1">
    <citation type="submission" date="2018-08" db="EMBL/GenBank/DDBJ databases">
        <title>Genome and evolution of the arbuscular mycorrhizal fungus Diversispora epigaea (formerly Glomus versiforme) and its bacterial endosymbionts.</title>
        <authorList>
            <person name="Sun X."/>
            <person name="Fei Z."/>
            <person name="Harrison M."/>
        </authorList>
    </citation>
    <scope>NUCLEOTIDE SEQUENCE [LARGE SCALE GENOMIC DNA]</scope>
    <source>
        <strain evidence="1 2">IT104</strain>
    </source>
</reference>